<dbReference type="Gene3D" id="2.60.120.260">
    <property type="entry name" value="Galactose-binding domain-like"/>
    <property type="match status" value="1"/>
</dbReference>
<protein>
    <submittedName>
        <fullName evidence="2">Uncharacterized protein</fullName>
    </submittedName>
</protein>
<organism evidence="2 3">
    <name type="scientific">Phlebiopsis gigantea (strain 11061_1 CR5-6)</name>
    <name type="common">White-rot fungus</name>
    <name type="synonym">Peniophora gigantea</name>
    <dbReference type="NCBI Taxonomy" id="745531"/>
    <lineage>
        <taxon>Eukaryota</taxon>
        <taxon>Fungi</taxon>
        <taxon>Dikarya</taxon>
        <taxon>Basidiomycota</taxon>
        <taxon>Agaricomycotina</taxon>
        <taxon>Agaricomycetes</taxon>
        <taxon>Polyporales</taxon>
        <taxon>Phanerochaetaceae</taxon>
        <taxon>Phlebiopsis</taxon>
    </lineage>
</organism>
<accession>A0A0C3PAY1</accession>
<sequence length="214" mass="22836">MQAVVIDDKNPRIIYSTGWYSADGVHATDYNQTISISGDPSAGFSFKFNGTSISVYGSIPPNNTAMSMYTLDTSTPATFTSPNNTGPYKSGQLLYQSPALSDGEHTLSVGTPDTVIGDASTQFYFDYLTYASSAGNGTTPTSAVSTSGSGHSKASTVVPAVLVPCLVLIAALGAMRYWFKRRRRAAPTITPLMQETGYLTETSRSPPPQRRPVH</sequence>
<keyword evidence="1" id="KW-1133">Transmembrane helix</keyword>
<dbReference type="STRING" id="745531.A0A0C3PAY1"/>
<keyword evidence="3" id="KW-1185">Reference proteome</keyword>
<gene>
    <name evidence="2" type="ORF">PHLGIDRAFT_314441</name>
</gene>
<evidence type="ECO:0000313" key="3">
    <source>
        <dbReference type="Proteomes" id="UP000053257"/>
    </source>
</evidence>
<dbReference type="OrthoDB" id="2804581at2759"/>
<evidence type="ECO:0000313" key="2">
    <source>
        <dbReference type="EMBL" id="KIP02018.1"/>
    </source>
</evidence>
<keyword evidence="1" id="KW-0812">Transmembrane</keyword>
<evidence type="ECO:0000256" key="1">
    <source>
        <dbReference type="SAM" id="Phobius"/>
    </source>
</evidence>
<keyword evidence="1" id="KW-0472">Membrane</keyword>
<dbReference type="HOGENOM" id="CLU_1321202_0_0_1"/>
<name>A0A0C3PAY1_PHLG1</name>
<reference evidence="2 3" key="1">
    <citation type="journal article" date="2014" name="PLoS Genet.">
        <title>Analysis of the Phlebiopsis gigantea genome, transcriptome and secretome provides insight into its pioneer colonization strategies of wood.</title>
        <authorList>
            <person name="Hori C."/>
            <person name="Ishida T."/>
            <person name="Igarashi K."/>
            <person name="Samejima M."/>
            <person name="Suzuki H."/>
            <person name="Master E."/>
            <person name="Ferreira P."/>
            <person name="Ruiz-Duenas F.J."/>
            <person name="Held B."/>
            <person name="Canessa P."/>
            <person name="Larrondo L.F."/>
            <person name="Schmoll M."/>
            <person name="Druzhinina I.S."/>
            <person name="Kubicek C.P."/>
            <person name="Gaskell J.A."/>
            <person name="Kersten P."/>
            <person name="St John F."/>
            <person name="Glasner J."/>
            <person name="Sabat G."/>
            <person name="Splinter BonDurant S."/>
            <person name="Syed K."/>
            <person name="Yadav J."/>
            <person name="Mgbeahuruike A.C."/>
            <person name="Kovalchuk A."/>
            <person name="Asiegbu F.O."/>
            <person name="Lackner G."/>
            <person name="Hoffmeister D."/>
            <person name="Rencoret J."/>
            <person name="Gutierrez A."/>
            <person name="Sun H."/>
            <person name="Lindquist E."/>
            <person name="Barry K."/>
            <person name="Riley R."/>
            <person name="Grigoriev I.V."/>
            <person name="Henrissat B."/>
            <person name="Kues U."/>
            <person name="Berka R.M."/>
            <person name="Martinez A.T."/>
            <person name="Covert S.F."/>
            <person name="Blanchette R.A."/>
            <person name="Cullen D."/>
        </authorList>
    </citation>
    <scope>NUCLEOTIDE SEQUENCE [LARGE SCALE GENOMIC DNA]</scope>
    <source>
        <strain evidence="2 3">11061_1 CR5-6</strain>
    </source>
</reference>
<proteinExistence type="predicted"/>
<dbReference type="Proteomes" id="UP000053257">
    <property type="component" value="Unassembled WGS sequence"/>
</dbReference>
<dbReference type="EMBL" id="KN840712">
    <property type="protein sequence ID" value="KIP02018.1"/>
    <property type="molecule type" value="Genomic_DNA"/>
</dbReference>
<feature type="transmembrane region" description="Helical" evidence="1">
    <location>
        <begin position="157"/>
        <end position="179"/>
    </location>
</feature>
<dbReference type="AlphaFoldDB" id="A0A0C3PAY1"/>